<dbReference type="InterPro" id="IPR018060">
    <property type="entry name" value="HTH_AraC"/>
</dbReference>
<dbReference type="InterPro" id="IPR009057">
    <property type="entry name" value="Homeodomain-like_sf"/>
</dbReference>
<gene>
    <name evidence="5" type="primary">rhaR_1</name>
    <name evidence="5" type="ORF">DYBT9275_00419</name>
</gene>
<keyword evidence="2" id="KW-0238">DNA-binding</keyword>
<comment type="caution">
    <text evidence="5">The sequence shown here is derived from an EMBL/GenBank/DDBJ whole genome shotgun (WGS) entry which is preliminary data.</text>
</comment>
<name>A0A916J717_9BACT</name>
<dbReference type="EMBL" id="CAJRAF010000001">
    <property type="protein sequence ID" value="CAG4989973.1"/>
    <property type="molecule type" value="Genomic_DNA"/>
</dbReference>
<evidence type="ECO:0000259" key="4">
    <source>
        <dbReference type="PROSITE" id="PS01124"/>
    </source>
</evidence>
<keyword evidence="1" id="KW-0805">Transcription regulation</keyword>
<sequence>MITLGLLLTRQHRLLSVAAILDVFESVNRFCEKEGKAPSFDIHVVTQVKEHTLPGNYRMGSLPRDKMDIIFIPAFAADDIQTAIQENTACIPWLREQYSLGAELASFCTGAFLLAATGLLNGKRATTHIDAMMSFSNAFPQVRLEGHSVVTEDNGIYTSGGATSSFHLMLHLIQCYCGRDMALRIAKMFAIDMDRVQQSYFGTFTPAQTHGDQLVVMAQKKIEAGYTRTTTIEEIIQDLPASRRNVVRRFKHATGVTPIEYLQKTRIEAAKKLLEHTDQSVMEIMLSTGYNDLKAFRQLFKKTAGITPKEYREKFNRV</sequence>
<dbReference type="PRINTS" id="PR00032">
    <property type="entry name" value="HTHARAC"/>
</dbReference>
<dbReference type="GO" id="GO:0003700">
    <property type="term" value="F:DNA-binding transcription factor activity"/>
    <property type="evidence" value="ECO:0007669"/>
    <property type="project" value="InterPro"/>
</dbReference>
<dbReference type="SMART" id="SM00342">
    <property type="entry name" value="HTH_ARAC"/>
    <property type="match status" value="1"/>
</dbReference>
<dbReference type="GO" id="GO:0043565">
    <property type="term" value="F:sequence-specific DNA binding"/>
    <property type="evidence" value="ECO:0007669"/>
    <property type="project" value="InterPro"/>
</dbReference>
<dbReference type="PANTHER" id="PTHR43130:SF3">
    <property type="entry name" value="HTH-TYPE TRANSCRIPTIONAL REGULATOR RV1931C"/>
    <property type="match status" value="1"/>
</dbReference>
<dbReference type="PANTHER" id="PTHR43130">
    <property type="entry name" value="ARAC-FAMILY TRANSCRIPTIONAL REGULATOR"/>
    <property type="match status" value="1"/>
</dbReference>
<evidence type="ECO:0000256" key="2">
    <source>
        <dbReference type="ARBA" id="ARBA00023125"/>
    </source>
</evidence>
<dbReference type="InterPro" id="IPR002818">
    <property type="entry name" value="DJ-1/PfpI"/>
</dbReference>
<dbReference type="Pfam" id="PF01965">
    <property type="entry name" value="DJ-1_PfpI"/>
    <property type="match status" value="1"/>
</dbReference>
<dbReference type="SUPFAM" id="SSF52317">
    <property type="entry name" value="Class I glutamine amidotransferase-like"/>
    <property type="match status" value="1"/>
</dbReference>
<organism evidence="5 6">
    <name type="scientific">Dyadobacter helix</name>
    <dbReference type="NCBI Taxonomy" id="2822344"/>
    <lineage>
        <taxon>Bacteria</taxon>
        <taxon>Pseudomonadati</taxon>
        <taxon>Bacteroidota</taxon>
        <taxon>Cytophagia</taxon>
        <taxon>Cytophagales</taxon>
        <taxon>Spirosomataceae</taxon>
        <taxon>Dyadobacter</taxon>
    </lineage>
</organism>
<dbReference type="Gene3D" id="1.10.10.60">
    <property type="entry name" value="Homeodomain-like"/>
    <property type="match status" value="2"/>
</dbReference>
<protein>
    <submittedName>
        <fullName evidence="5">HTH-type transcriptional activator RhaR</fullName>
    </submittedName>
</protein>
<proteinExistence type="predicted"/>
<dbReference type="InterPro" id="IPR052158">
    <property type="entry name" value="INH-QAR"/>
</dbReference>
<dbReference type="PROSITE" id="PS01124">
    <property type="entry name" value="HTH_ARAC_FAMILY_2"/>
    <property type="match status" value="1"/>
</dbReference>
<dbReference type="Proteomes" id="UP000680038">
    <property type="component" value="Unassembled WGS sequence"/>
</dbReference>
<dbReference type="AlphaFoldDB" id="A0A916J717"/>
<dbReference type="Pfam" id="PF12833">
    <property type="entry name" value="HTH_18"/>
    <property type="match status" value="1"/>
</dbReference>
<dbReference type="InterPro" id="IPR020449">
    <property type="entry name" value="Tscrpt_reg_AraC-type_HTH"/>
</dbReference>
<keyword evidence="6" id="KW-1185">Reference proteome</keyword>
<accession>A0A916J717</accession>
<dbReference type="RefSeq" id="WP_215237187.1">
    <property type="nucleotide sequence ID" value="NZ_CAJRAF010000001.1"/>
</dbReference>
<dbReference type="InterPro" id="IPR029062">
    <property type="entry name" value="Class_I_gatase-like"/>
</dbReference>
<keyword evidence="3" id="KW-0804">Transcription</keyword>
<evidence type="ECO:0000313" key="5">
    <source>
        <dbReference type="EMBL" id="CAG4989973.1"/>
    </source>
</evidence>
<dbReference type="Gene3D" id="3.40.50.880">
    <property type="match status" value="1"/>
</dbReference>
<feature type="domain" description="HTH araC/xylS-type" evidence="4">
    <location>
        <begin position="212"/>
        <end position="314"/>
    </location>
</feature>
<evidence type="ECO:0000256" key="3">
    <source>
        <dbReference type="ARBA" id="ARBA00023163"/>
    </source>
</evidence>
<reference evidence="5" key="1">
    <citation type="submission" date="2021-04" db="EMBL/GenBank/DDBJ databases">
        <authorList>
            <person name="Rodrigo-Torres L."/>
            <person name="Arahal R. D."/>
            <person name="Lucena T."/>
        </authorList>
    </citation>
    <scope>NUCLEOTIDE SEQUENCE</scope>
    <source>
        <strain evidence="5">CECT 9275</strain>
    </source>
</reference>
<dbReference type="SUPFAM" id="SSF46689">
    <property type="entry name" value="Homeodomain-like"/>
    <property type="match status" value="2"/>
</dbReference>
<evidence type="ECO:0000313" key="6">
    <source>
        <dbReference type="Proteomes" id="UP000680038"/>
    </source>
</evidence>
<evidence type="ECO:0000256" key="1">
    <source>
        <dbReference type="ARBA" id="ARBA00023015"/>
    </source>
</evidence>